<keyword evidence="8" id="KW-0119">Carbohydrate metabolism</keyword>
<dbReference type="EMBL" id="JACNJN010000145">
    <property type="protein sequence ID" value="MBC8336185.1"/>
    <property type="molecule type" value="Genomic_DNA"/>
</dbReference>
<comment type="pathway">
    <text evidence="2">Carbohydrate acid metabolism; 2-dehydro-3-deoxy-D-gluconate degradation; D-glyceraldehyde 3-phosphate and pyruvate from 2-dehydro-3-deoxy-D-gluconate: step 2/2.</text>
</comment>
<reference evidence="9 10" key="1">
    <citation type="submission" date="2020-08" db="EMBL/GenBank/DDBJ databases">
        <title>Bridging the membrane lipid divide: bacteria of the FCB group superphylum have the potential to synthesize archaeal ether lipids.</title>
        <authorList>
            <person name="Villanueva L."/>
            <person name="Von Meijenfeldt F.A.B."/>
            <person name="Westbye A.B."/>
            <person name="Yadav S."/>
            <person name="Hopmans E.C."/>
            <person name="Dutilh B.E."/>
            <person name="Sinninghe Damste J.S."/>
        </authorList>
    </citation>
    <scope>NUCLEOTIDE SEQUENCE [LARGE SCALE GENOMIC DNA]</scope>
    <source>
        <strain evidence="9">NIOZ-UU36</strain>
    </source>
</reference>
<comment type="caution">
    <text evidence="9">The sequence shown here is derived from an EMBL/GenBank/DDBJ whole genome shotgun (WGS) entry which is preliminary data.</text>
</comment>
<dbReference type="EC" id="4.1.2.14" evidence="5"/>
<dbReference type="PROSITE" id="PS00159">
    <property type="entry name" value="ALDOLASE_KDPG_KHG_1"/>
    <property type="match status" value="1"/>
</dbReference>
<comment type="subunit">
    <text evidence="4">Homotrimer.</text>
</comment>
<keyword evidence="6 9" id="KW-0456">Lyase</keyword>
<dbReference type="Pfam" id="PF01081">
    <property type="entry name" value="Aldolase"/>
    <property type="match status" value="1"/>
</dbReference>
<dbReference type="CDD" id="cd00452">
    <property type="entry name" value="KDPG_aldolase"/>
    <property type="match status" value="1"/>
</dbReference>
<dbReference type="PANTHER" id="PTHR30246">
    <property type="entry name" value="2-KETO-3-DEOXY-6-PHOSPHOGLUCONATE ALDOLASE"/>
    <property type="match status" value="1"/>
</dbReference>
<evidence type="ECO:0000256" key="5">
    <source>
        <dbReference type="ARBA" id="ARBA00013063"/>
    </source>
</evidence>
<comment type="catalytic activity">
    <reaction evidence="1">
        <text>2-dehydro-3-deoxy-6-phospho-D-gluconate = D-glyceraldehyde 3-phosphate + pyruvate</text>
        <dbReference type="Rhea" id="RHEA:17089"/>
        <dbReference type="ChEBI" id="CHEBI:15361"/>
        <dbReference type="ChEBI" id="CHEBI:57569"/>
        <dbReference type="ChEBI" id="CHEBI:59776"/>
        <dbReference type="EC" id="4.1.2.14"/>
    </reaction>
</comment>
<evidence type="ECO:0000256" key="6">
    <source>
        <dbReference type="ARBA" id="ARBA00023239"/>
    </source>
</evidence>
<dbReference type="AlphaFoldDB" id="A0A8J6NK18"/>
<evidence type="ECO:0000256" key="7">
    <source>
        <dbReference type="ARBA" id="ARBA00023270"/>
    </source>
</evidence>
<evidence type="ECO:0000256" key="3">
    <source>
        <dbReference type="ARBA" id="ARBA00006906"/>
    </source>
</evidence>
<proteinExistence type="inferred from homology"/>
<evidence type="ECO:0000256" key="8">
    <source>
        <dbReference type="ARBA" id="ARBA00023277"/>
    </source>
</evidence>
<dbReference type="InterPro" id="IPR031338">
    <property type="entry name" value="KDPG/KHG_AS_2"/>
</dbReference>
<evidence type="ECO:0000256" key="1">
    <source>
        <dbReference type="ARBA" id="ARBA00000654"/>
    </source>
</evidence>
<evidence type="ECO:0000313" key="10">
    <source>
        <dbReference type="Proteomes" id="UP000614469"/>
    </source>
</evidence>
<accession>A0A8J6NK18</accession>
<dbReference type="NCBIfam" id="TIGR01182">
    <property type="entry name" value="eda"/>
    <property type="match status" value="1"/>
</dbReference>
<sequence>MNKVIEQIGKLGVVPVVAIEDAADAPRLGQALMAGGLPCAEITFRTAAAESAIRAMATEYPDMLVGAGTVLTVNQAERALSAGAKFIVTPGFDAAVVDWCLSHELPITPGVMTPTEINLALNKGLKLLKFFPAEAAGGIKTLKAIGGPYVGVSFIPTGGIGVHNLADYLRLPMVHACGGSWLVKKQLIAEGEFKQIEKLTAAAVKLVQEIRGENHD</sequence>
<name>A0A8J6NK18_9CHLR</name>
<dbReference type="Proteomes" id="UP000614469">
    <property type="component" value="Unassembled WGS sequence"/>
</dbReference>
<dbReference type="PROSITE" id="PS00160">
    <property type="entry name" value="ALDOLASE_KDPG_KHG_2"/>
    <property type="match status" value="1"/>
</dbReference>
<evidence type="ECO:0000256" key="2">
    <source>
        <dbReference type="ARBA" id="ARBA00004736"/>
    </source>
</evidence>
<keyword evidence="7" id="KW-0704">Schiff base</keyword>
<dbReference type="InterPro" id="IPR013785">
    <property type="entry name" value="Aldolase_TIM"/>
</dbReference>
<dbReference type="InterPro" id="IPR031337">
    <property type="entry name" value="KDPG/KHG_AS_1"/>
</dbReference>
<protein>
    <recommendedName>
        <fullName evidence="5">2-dehydro-3-deoxy-phosphogluconate aldolase</fullName>
        <ecNumber evidence="5">4.1.2.14</ecNumber>
    </recommendedName>
</protein>
<dbReference type="Gene3D" id="3.20.20.70">
    <property type="entry name" value="Aldolase class I"/>
    <property type="match status" value="1"/>
</dbReference>
<dbReference type="GO" id="GO:0008675">
    <property type="term" value="F:2-dehydro-3-deoxy-phosphogluconate aldolase activity"/>
    <property type="evidence" value="ECO:0007669"/>
    <property type="project" value="UniProtKB-EC"/>
</dbReference>
<dbReference type="InterPro" id="IPR000887">
    <property type="entry name" value="Aldlse_KDPG_KHG"/>
</dbReference>
<comment type="similarity">
    <text evidence="3">Belongs to the KHG/KDPG aldolase family.</text>
</comment>
<organism evidence="9 10">
    <name type="scientific">Candidatus Desulfolinea nitratireducens</name>
    <dbReference type="NCBI Taxonomy" id="2841698"/>
    <lineage>
        <taxon>Bacteria</taxon>
        <taxon>Bacillati</taxon>
        <taxon>Chloroflexota</taxon>
        <taxon>Anaerolineae</taxon>
        <taxon>Anaerolineales</taxon>
        <taxon>Anaerolineales incertae sedis</taxon>
        <taxon>Candidatus Desulfolinea</taxon>
    </lineage>
</organism>
<evidence type="ECO:0000313" key="9">
    <source>
        <dbReference type="EMBL" id="MBC8336185.1"/>
    </source>
</evidence>
<dbReference type="PANTHER" id="PTHR30246:SF1">
    <property type="entry name" value="2-DEHYDRO-3-DEOXY-6-PHOSPHOGALACTONATE ALDOLASE-RELATED"/>
    <property type="match status" value="1"/>
</dbReference>
<gene>
    <name evidence="9" type="primary">eda</name>
    <name evidence="9" type="ORF">H8E29_13030</name>
</gene>
<dbReference type="SUPFAM" id="SSF51569">
    <property type="entry name" value="Aldolase"/>
    <property type="match status" value="1"/>
</dbReference>
<evidence type="ECO:0000256" key="4">
    <source>
        <dbReference type="ARBA" id="ARBA00011233"/>
    </source>
</evidence>
<dbReference type="NCBIfam" id="NF004325">
    <property type="entry name" value="PRK05718.1"/>
    <property type="match status" value="1"/>
</dbReference>